<protein>
    <submittedName>
        <fullName evidence="1">Uncharacterized protein</fullName>
    </submittedName>
</protein>
<organism evidence="1 2">
    <name type="scientific">Canavalia gladiata</name>
    <name type="common">Sword bean</name>
    <name type="synonym">Dolichos gladiatus</name>
    <dbReference type="NCBI Taxonomy" id="3824"/>
    <lineage>
        <taxon>Eukaryota</taxon>
        <taxon>Viridiplantae</taxon>
        <taxon>Streptophyta</taxon>
        <taxon>Embryophyta</taxon>
        <taxon>Tracheophyta</taxon>
        <taxon>Spermatophyta</taxon>
        <taxon>Magnoliopsida</taxon>
        <taxon>eudicotyledons</taxon>
        <taxon>Gunneridae</taxon>
        <taxon>Pentapetalae</taxon>
        <taxon>rosids</taxon>
        <taxon>fabids</taxon>
        <taxon>Fabales</taxon>
        <taxon>Fabaceae</taxon>
        <taxon>Papilionoideae</taxon>
        <taxon>50 kb inversion clade</taxon>
        <taxon>NPAAA clade</taxon>
        <taxon>indigoferoid/millettioid clade</taxon>
        <taxon>Phaseoleae</taxon>
        <taxon>Canavalia</taxon>
    </lineage>
</organism>
<evidence type="ECO:0000313" key="2">
    <source>
        <dbReference type="Proteomes" id="UP001367508"/>
    </source>
</evidence>
<proteinExistence type="predicted"/>
<sequence>MVIGMRLLQALGSEVNANPTGGDQDLVIKGLAGDIDSVCLKIVSLSLYGMNIDDLSLLIAKFHFNMHKRWGPRDSFACSNDHRQSDSVDEHSIFPVPPLHECKNID</sequence>
<comment type="caution">
    <text evidence="1">The sequence shown here is derived from an EMBL/GenBank/DDBJ whole genome shotgun (WGS) entry which is preliminary data.</text>
</comment>
<keyword evidence="2" id="KW-1185">Reference proteome</keyword>
<dbReference type="AlphaFoldDB" id="A0AAN9MUE6"/>
<accession>A0AAN9MUE6</accession>
<reference evidence="1 2" key="1">
    <citation type="submission" date="2024-01" db="EMBL/GenBank/DDBJ databases">
        <title>The genomes of 5 underutilized Papilionoideae crops provide insights into root nodulation and disease resistanc.</title>
        <authorList>
            <person name="Jiang F."/>
        </authorList>
    </citation>
    <scope>NUCLEOTIDE SEQUENCE [LARGE SCALE GENOMIC DNA]</scope>
    <source>
        <strain evidence="1">LVBAO_FW01</strain>
        <tissue evidence="1">Leaves</tissue>
    </source>
</reference>
<evidence type="ECO:0000313" key="1">
    <source>
        <dbReference type="EMBL" id="KAK7361210.1"/>
    </source>
</evidence>
<dbReference type="Proteomes" id="UP001367508">
    <property type="component" value="Unassembled WGS sequence"/>
</dbReference>
<dbReference type="EMBL" id="JAYMYQ010000001">
    <property type="protein sequence ID" value="KAK7361210.1"/>
    <property type="molecule type" value="Genomic_DNA"/>
</dbReference>
<gene>
    <name evidence="1" type="ORF">VNO77_03257</name>
</gene>
<name>A0AAN9MUE6_CANGL</name>